<dbReference type="GO" id="GO:0003730">
    <property type="term" value="F:mRNA 3'-UTR binding"/>
    <property type="evidence" value="ECO:0007669"/>
    <property type="project" value="TreeGrafter"/>
</dbReference>
<dbReference type="GO" id="GO:0005634">
    <property type="term" value="C:nucleus"/>
    <property type="evidence" value="ECO:0007669"/>
    <property type="project" value="TreeGrafter"/>
</dbReference>
<evidence type="ECO:0000313" key="6">
    <source>
        <dbReference type="Proteomes" id="UP001311232"/>
    </source>
</evidence>
<protein>
    <recommendedName>
        <fullName evidence="4">PROP1-like PPR domain-containing protein</fullName>
    </recommendedName>
</protein>
<feature type="domain" description="PROP1-like PPR" evidence="4">
    <location>
        <begin position="722"/>
        <end position="864"/>
    </location>
</feature>
<comment type="caution">
    <text evidence="5">The sequence shown here is derived from an EMBL/GenBank/DDBJ whole genome shotgun (WGS) entry which is preliminary data.</text>
</comment>
<dbReference type="PANTHER" id="PTHR46669">
    <property type="entry name" value="LEUCINE-RICH PPR MOTIF-CONTAINING PROTEIN, MITOCHONDRIAL"/>
    <property type="match status" value="1"/>
</dbReference>
<proteinExistence type="predicted"/>
<evidence type="ECO:0000313" key="5">
    <source>
        <dbReference type="EMBL" id="KAK5599504.1"/>
    </source>
</evidence>
<sequence>MAALLRSARLLKFSPSGLFQIPGSRRSGAPLGRLYSGAVGGRRTGVCSRQIGFVSDSVSRCVWPYTAGCVRNYAVATEQKDEASVAVRSKQAQQFDWALTKLDSSVRRTGRVTKTLLLRIFHDICRTGYPSGNQALLLLRSCGSLLPEMPMEERNELAHRVWDKLQELGAQYDVSHYNALLKVYLQNEFKFSPTDFLAKMEAANIQPNRVTYQRLIAAYCQNGDIEGASTILGFMKSKDLPITEAVFSSLVTGHARAGDIESAANILSVMRGAGVEPSPDTYVTLLNAYAEKGDLESMKQTLETAESADCSLMDRDIMQVIFTLAKAGHQQHIPEMIERLRHERGYIPDAMNLCLSLITQGQEDVAFSLLKTFPTLQSDSSDLSNLGNFFLRHCVNMDTALEKVVRYCKELQELKLHTAPLTFTLSCALEARKLGASLELIKLLKEQNLPVRPHYFWPVLAQPLKENNIAGVVEVMRGMEKLGVSPDLETLSIYILPVFPSLEAARQALKDLGISVDSEAFVCAEVRSLAASDLAKVYTIMSDPSFPPLDLSFFRSSLITGFKKSSDVESMVKITELLYKDKRFSNSNFNPSEATSYFLYNLFDNMSAGQVEAQEYKLRSFLNQLQTRNVTISLNICRGIKNLLESYHCTELIKDVIALVDPKERGSVSAAPRATGDENKVLALENKLAELKAENKPLGLVLKQAIQALGAEENLQRALELKQQHEEEMTAGAYATLINLCCRHNNVEEALNLKREMSRKDSSVALDPSKYIALVKMLSVNDKVEEAVDILKQMKEKNVVLDDNHITSVFHMLSAVVAKGGISTVRRLQDTIFTLGLAKPTANLCSPVVTAYLDSNDVSGALEAALECQKLYNQLPRIHDIIVALVEKGDTDLLQKAMDFISQERGEMTMLYDLFFAFLQTGRYREARKIVETPGLRAKPGRLQWYGEKCIISNQMEALEQMVEMTAKLFECDRDEMYSYILRLCKETNDWQKADATWTKMQEENVIPRERTLRLLADILKSNGQDVPFEVPETWYEQATPHTQQVRSPLAPPSAASGADFQASLLALCKKGKAKEALGKLKELDKQGVALGPLPYDHLIRALVAQGFIEDAMTVKQIAESRVPSFKLSDVANSLLIISHSKRGQTKEALEKLKSMLQLDHVPSNLAITRLVQALGNHGDVAGIQEVESLIKSLGTNLNLSSMVFVNNTALAHITNGDVELAVELFDGIYTSPNSSNASMSFVFRKVLESGNDKALDKLSAMAERLANHFACYRPASDLFLQLLDLDKVDDAKFMLARCNALAEQKEVLLSFVAQKAQSPGQTGKIKNLMSLVPDFTEKEVLYAYLMKCHVLDKDLPSAKALYEQMQKEGLHVDELSLKRLAGLYREAGETAPFSEPPESFKFYAERLREKATKRQAQAEE</sequence>
<dbReference type="Gene3D" id="1.25.40.10">
    <property type="entry name" value="Tetratricopeptide repeat domain"/>
    <property type="match status" value="3"/>
</dbReference>
<feature type="domain" description="PROP1-like PPR" evidence="4">
    <location>
        <begin position="235"/>
        <end position="343"/>
    </location>
</feature>
<keyword evidence="6" id="KW-1185">Reference proteome</keyword>
<feature type="repeat" description="PPR" evidence="2">
    <location>
        <begin position="243"/>
        <end position="277"/>
    </location>
</feature>
<evidence type="ECO:0000256" key="2">
    <source>
        <dbReference type="PROSITE-ProRule" id="PRU00708"/>
    </source>
</evidence>
<dbReference type="InterPro" id="IPR002885">
    <property type="entry name" value="PPR_rpt"/>
</dbReference>
<dbReference type="InterPro" id="IPR011990">
    <property type="entry name" value="TPR-like_helical_dom_sf"/>
</dbReference>
<name>A0AAV9QQD6_9TELE</name>
<feature type="coiled-coil region" evidence="3">
    <location>
        <begin position="674"/>
        <end position="728"/>
    </location>
</feature>
<accession>A0AAV9QQD6</accession>
<dbReference type="InterPro" id="IPR033490">
    <property type="entry name" value="LRP130"/>
</dbReference>
<evidence type="ECO:0000256" key="3">
    <source>
        <dbReference type="SAM" id="Coils"/>
    </source>
</evidence>
<evidence type="ECO:0000259" key="4">
    <source>
        <dbReference type="Pfam" id="PF17177"/>
    </source>
</evidence>
<dbReference type="InterPro" id="IPR033443">
    <property type="entry name" value="PROP1-like_PPR_dom"/>
</dbReference>
<dbReference type="NCBIfam" id="TIGR00756">
    <property type="entry name" value="PPR"/>
    <property type="match status" value="3"/>
</dbReference>
<dbReference type="GO" id="GO:0005739">
    <property type="term" value="C:mitochondrion"/>
    <property type="evidence" value="ECO:0007669"/>
    <property type="project" value="TreeGrafter"/>
</dbReference>
<feature type="repeat" description="PPR" evidence="2">
    <location>
        <begin position="767"/>
        <end position="801"/>
    </location>
</feature>
<dbReference type="Pfam" id="PF17177">
    <property type="entry name" value="PPR_long"/>
    <property type="match status" value="2"/>
</dbReference>
<keyword evidence="1" id="KW-0677">Repeat</keyword>
<organism evidence="5 6">
    <name type="scientific">Crenichthys baileyi</name>
    <name type="common">White River springfish</name>
    <dbReference type="NCBI Taxonomy" id="28760"/>
    <lineage>
        <taxon>Eukaryota</taxon>
        <taxon>Metazoa</taxon>
        <taxon>Chordata</taxon>
        <taxon>Craniata</taxon>
        <taxon>Vertebrata</taxon>
        <taxon>Euteleostomi</taxon>
        <taxon>Actinopterygii</taxon>
        <taxon>Neopterygii</taxon>
        <taxon>Teleostei</taxon>
        <taxon>Neoteleostei</taxon>
        <taxon>Acanthomorphata</taxon>
        <taxon>Ovalentaria</taxon>
        <taxon>Atherinomorphae</taxon>
        <taxon>Cyprinodontiformes</taxon>
        <taxon>Goodeidae</taxon>
        <taxon>Crenichthys</taxon>
    </lineage>
</organism>
<dbReference type="PROSITE" id="PS51375">
    <property type="entry name" value="PPR"/>
    <property type="match status" value="4"/>
</dbReference>
<dbReference type="GO" id="GO:0070129">
    <property type="term" value="P:regulation of mitochondrial translation"/>
    <property type="evidence" value="ECO:0007669"/>
    <property type="project" value="TreeGrafter"/>
</dbReference>
<feature type="repeat" description="PPR" evidence="2">
    <location>
        <begin position="208"/>
        <end position="242"/>
    </location>
</feature>
<evidence type="ECO:0000256" key="1">
    <source>
        <dbReference type="ARBA" id="ARBA00022737"/>
    </source>
</evidence>
<reference evidence="5 6" key="1">
    <citation type="submission" date="2021-06" db="EMBL/GenBank/DDBJ databases">
        <authorList>
            <person name="Palmer J.M."/>
        </authorList>
    </citation>
    <scope>NUCLEOTIDE SEQUENCE [LARGE SCALE GENOMIC DNA]</scope>
    <source>
        <strain evidence="5 6">MEX-2019</strain>
        <tissue evidence="5">Muscle</tissue>
    </source>
</reference>
<dbReference type="Proteomes" id="UP001311232">
    <property type="component" value="Unassembled WGS sequence"/>
</dbReference>
<dbReference type="PANTHER" id="PTHR46669:SF1">
    <property type="entry name" value="LEUCINE-RICH PPR MOTIF-CONTAINING PROTEIN, MITOCHONDRIAL"/>
    <property type="match status" value="1"/>
</dbReference>
<keyword evidence="3" id="KW-0175">Coiled coil</keyword>
<feature type="repeat" description="PPR" evidence="2">
    <location>
        <begin position="730"/>
        <end position="764"/>
    </location>
</feature>
<gene>
    <name evidence="5" type="ORF">CRENBAI_020186</name>
</gene>
<dbReference type="EMBL" id="JAHHUM010002933">
    <property type="protein sequence ID" value="KAK5599504.1"/>
    <property type="molecule type" value="Genomic_DNA"/>
</dbReference>